<dbReference type="EMBL" id="CM039174">
    <property type="protein sequence ID" value="KAH9751355.1"/>
    <property type="molecule type" value="Genomic_DNA"/>
</dbReference>
<organism evidence="1 2">
    <name type="scientific">Citrus sinensis</name>
    <name type="common">Sweet orange</name>
    <name type="synonym">Citrus aurantium var. sinensis</name>
    <dbReference type="NCBI Taxonomy" id="2711"/>
    <lineage>
        <taxon>Eukaryota</taxon>
        <taxon>Viridiplantae</taxon>
        <taxon>Streptophyta</taxon>
        <taxon>Embryophyta</taxon>
        <taxon>Tracheophyta</taxon>
        <taxon>Spermatophyta</taxon>
        <taxon>Magnoliopsida</taxon>
        <taxon>eudicotyledons</taxon>
        <taxon>Gunneridae</taxon>
        <taxon>Pentapetalae</taxon>
        <taxon>rosids</taxon>
        <taxon>malvids</taxon>
        <taxon>Sapindales</taxon>
        <taxon>Rutaceae</taxon>
        <taxon>Aurantioideae</taxon>
        <taxon>Citrus</taxon>
    </lineage>
</organism>
<dbReference type="Proteomes" id="UP000829398">
    <property type="component" value="Chromosome 5"/>
</dbReference>
<proteinExistence type="predicted"/>
<reference evidence="2" key="1">
    <citation type="journal article" date="2023" name="Hortic. Res.">
        <title>A chromosome-level phased genome enabling allele-level studies in sweet orange: a case study on citrus Huanglongbing tolerance.</title>
        <authorList>
            <person name="Wu B."/>
            <person name="Yu Q."/>
            <person name="Deng Z."/>
            <person name="Duan Y."/>
            <person name="Luo F."/>
            <person name="Gmitter F. Jr."/>
        </authorList>
    </citation>
    <scope>NUCLEOTIDE SEQUENCE [LARGE SCALE GENOMIC DNA]</scope>
    <source>
        <strain evidence="2">cv. Valencia</strain>
    </source>
</reference>
<name>A0ACB8KAC1_CITSI</name>
<gene>
    <name evidence="1" type="ORF">KPL71_014268</name>
</gene>
<keyword evidence="2" id="KW-1185">Reference proteome</keyword>
<protein>
    <submittedName>
        <fullName evidence="1">NAM-associated domain-containing protein</fullName>
    </submittedName>
</protein>
<accession>A0ACB8KAC1</accession>
<evidence type="ECO:0000313" key="2">
    <source>
        <dbReference type="Proteomes" id="UP000829398"/>
    </source>
</evidence>
<evidence type="ECO:0000313" key="1">
    <source>
        <dbReference type="EMBL" id="KAH9751355.1"/>
    </source>
</evidence>
<comment type="caution">
    <text evidence="1">The sequence shown here is derived from an EMBL/GenBank/DDBJ whole genome shotgun (WGS) entry which is preliminary data.</text>
</comment>
<sequence length="101" mass="11504">MQSILAAIGKLRGCVRQIENQNPSGASEQDIVLLTQDKKYNKGFKFDHVWHILKDIEKFGDDHSITTPYFRRQSSEFVSSQSDSPALESPTSVSPVYHHFH</sequence>